<feature type="region of interest" description="Disordered" evidence="1">
    <location>
        <begin position="1"/>
        <end position="75"/>
    </location>
</feature>
<evidence type="ECO:0000313" key="3">
    <source>
        <dbReference type="Proteomes" id="UP000480548"/>
    </source>
</evidence>
<name>A0A7C8JTF7_ORBOL</name>
<comment type="caution">
    <text evidence="2">The sequence shown here is derived from an EMBL/GenBank/DDBJ whole genome shotgun (WGS) entry which is preliminary data.</text>
</comment>
<protein>
    <submittedName>
        <fullName evidence="2">Uncharacterized protein</fullName>
    </submittedName>
</protein>
<evidence type="ECO:0000256" key="1">
    <source>
        <dbReference type="SAM" id="MobiDB-lite"/>
    </source>
</evidence>
<gene>
    <name evidence="2" type="ORF">TWF703_008164</name>
</gene>
<feature type="compositionally biased region" description="Basic and acidic residues" evidence="1">
    <location>
        <begin position="38"/>
        <end position="52"/>
    </location>
</feature>
<dbReference type="EMBL" id="WIQZ01000053">
    <property type="protein sequence ID" value="KAF3130631.1"/>
    <property type="molecule type" value="Genomic_DNA"/>
</dbReference>
<reference evidence="2 3" key="1">
    <citation type="submission" date="2019-06" db="EMBL/GenBank/DDBJ databases">
        <authorList>
            <person name="Palmer J.M."/>
        </authorList>
    </citation>
    <scope>NUCLEOTIDE SEQUENCE [LARGE SCALE GENOMIC DNA]</scope>
    <source>
        <strain evidence="2 3">TWF703</strain>
    </source>
</reference>
<sequence>MLFRCFDRLSKDKDNSKSQNKGKDKDNGKSKNKNKGKNNKDSQFDNAVEGRNKGSWFESDIDDEEEKYEKYENEG</sequence>
<proteinExistence type="predicted"/>
<organism evidence="2 3">
    <name type="scientific">Orbilia oligospora</name>
    <name type="common">Nematode-trapping fungus</name>
    <name type="synonym">Arthrobotrys oligospora</name>
    <dbReference type="NCBI Taxonomy" id="2813651"/>
    <lineage>
        <taxon>Eukaryota</taxon>
        <taxon>Fungi</taxon>
        <taxon>Dikarya</taxon>
        <taxon>Ascomycota</taxon>
        <taxon>Pezizomycotina</taxon>
        <taxon>Orbiliomycetes</taxon>
        <taxon>Orbiliales</taxon>
        <taxon>Orbiliaceae</taxon>
        <taxon>Orbilia</taxon>
    </lineage>
</organism>
<accession>A0A7C8JTF7</accession>
<feature type="compositionally biased region" description="Basic and acidic residues" evidence="1">
    <location>
        <begin position="1"/>
        <end position="29"/>
    </location>
</feature>
<dbReference type="AlphaFoldDB" id="A0A7C8JTF7"/>
<dbReference type="Proteomes" id="UP000480548">
    <property type="component" value="Unassembled WGS sequence"/>
</dbReference>
<evidence type="ECO:0000313" key="2">
    <source>
        <dbReference type="EMBL" id="KAF3130631.1"/>
    </source>
</evidence>